<comment type="caution">
    <text evidence="1">The sequence shown here is derived from an EMBL/GenBank/DDBJ whole genome shotgun (WGS) entry which is preliminary data.</text>
</comment>
<proteinExistence type="predicted"/>
<reference evidence="1 2" key="1">
    <citation type="submission" date="2024-01" db="EMBL/GenBank/DDBJ databases">
        <title>The genomes of 5 underutilized Papilionoideae crops provide insights into root nodulation and disease resistance.</title>
        <authorList>
            <person name="Yuan L."/>
        </authorList>
    </citation>
    <scope>NUCLEOTIDE SEQUENCE [LARGE SCALE GENOMIC DNA]</scope>
    <source>
        <strain evidence="1">LY-2023</strain>
        <tissue evidence="1">Leaf</tissue>
    </source>
</reference>
<protein>
    <submittedName>
        <fullName evidence="1">Uncharacterized protein</fullName>
    </submittedName>
</protein>
<dbReference type="Proteomes" id="UP001359559">
    <property type="component" value="Unassembled WGS sequence"/>
</dbReference>
<organism evidence="1 2">
    <name type="scientific">Clitoria ternatea</name>
    <name type="common">Butterfly pea</name>
    <dbReference type="NCBI Taxonomy" id="43366"/>
    <lineage>
        <taxon>Eukaryota</taxon>
        <taxon>Viridiplantae</taxon>
        <taxon>Streptophyta</taxon>
        <taxon>Embryophyta</taxon>
        <taxon>Tracheophyta</taxon>
        <taxon>Spermatophyta</taxon>
        <taxon>Magnoliopsida</taxon>
        <taxon>eudicotyledons</taxon>
        <taxon>Gunneridae</taxon>
        <taxon>Pentapetalae</taxon>
        <taxon>rosids</taxon>
        <taxon>fabids</taxon>
        <taxon>Fabales</taxon>
        <taxon>Fabaceae</taxon>
        <taxon>Papilionoideae</taxon>
        <taxon>50 kb inversion clade</taxon>
        <taxon>NPAAA clade</taxon>
        <taxon>indigoferoid/millettioid clade</taxon>
        <taxon>Phaseoleae</taxon>
        <taxon>Clitoria</taxon>
    </lineage>
</organism>
<accession>A0AAN9JRM3</accession>
<gene>
    <name evidence="1" type="ORF">RJT34_13714</name>
</gene>
<sequence length="183" mass="20064">MDGNKLTSHVVDDGISFDSLSFSALVSIQDQQPKFPSPNQAKHCQVSKYEPEFEFTKANLNSAANQIKITPADQLISNGHLQTQSSLSFQKNQSGIANTPGSSSSFLVTHSSRQMSSGKTGSAMKYHEQLNKASKQTNKESTVARTRFGQKMKCFLSPCRECRTIKQGAVKAQTVPGENLKIY</sequence>
<evidence type="ECO:0000313" key="2">
    <source>
        <dbReference type="Proteomes" id="UP001359559"/>
    </source>
</evidence>
<evidence type="ECO:0000313" key="1">
    <source>
        <dbReference type="EMBL" id="KAK7302818.1"/>
    </source>
</evidence>
<name>A0AAN9JRM3_CLITE</name>
<keyword evidence="2" id="KW-1185">Reference proteome</keyword>
<dbReference type="EMBL" id="JAYKXN010000003">
    <property type="protein sequence ID" value="KAK7302818.1"/>
    <property type="molecule type" value="Genomic_DNA"/>
</dbReference>
<dbReference type="AlphaFoldDB" id="A0AAN9JRM3"/>